<evidence type="ECO:0000259" key="1">
    <source>
        <dbReference type="PROSITE" id="PS51725"/>
    </source>
</evidence>
<sequence length="98" mass="11847">MFVRIVKLTFETTNIETFLTNFNDNKNNIRNFEGCRLLELYRDKNNTNIFFSYSYWDSEKHLNNYRNSELFKTVWAKTKVLFSDKPEAWSVDKLESLT</sequence>
<gene>
    <name evidence="2" type="ORF">SAMN04488006_0249</name>
</gene>
<dbReference type="Gene3D" id="3.30.70.100">
    <property type="match status" value="1"/>
</dbReference>
<organism evidence="2 3">
    <name type="scientific">Lutibacter maritimus</name>
    <dbReference type="NCBI Taxonomy" id="593133"/>
    <lineage>
        <taxon>Bacteria</taxon>
        <taxon>Pseudomonadati</taxon>
        <taxon>Bacteroidota</taxon>
        <taxon>Flavobacteriia</taxon>
        <taxon>Flavobacteriales</taxon>
        <taxon>Flavobacteriaceae</taxon>
        <taxon>Lutibacter</taxon>
    </lineage>
</organism>
<evidence type="ECO:0000313" key="2">
    <source>
        <dbReference type="EMBL" id="SFS29710.1"/>
    </source>
</evidence>
<dbReference type="EMBL" id="FOZP01000001">
    <property type="protein sequence ID" value="SFS29710.1"/>
    <property type="molecule type" value="Genomic_DNA"/>
</dbReference>
<feature type="domain" description="ABM" evidence="1">
    <location>
        <begin position="2"/>
        <end position="91"/>
    </location>
</feature>
<reference evidence="3" key="1">
    <citation type="submission" date="2016-10" db="EMBL/GenBank/DDBJ databases">
        <authorList>
            <person name="Varghese N."/>
            <person name="Submissions S."/>
        </authorList>
    </citation>
    <scope>NUCLEOTIDE SEQUENCE [LARGE SCALE GENOMIC DNA]</scope>
    <source>
        <strain evidence="3">DSM 24450</strain>
    </source>
</reference>
<protein>
    <recommendedName>
        <fullName evidence="1">ABM domain-containing protein</fullName>
    </recommendedName>
</protein>
<dbReference type="SUPFAM" id="SSF54909">
    <property type="entry name" value="Dimeric alpha+beta barrel"/>
    <property type="match status" value="1"/>
</dbReference>
<dbReference type="RefSeq" id="WP_090221666.1">
    <property type="nucleotide sequence ID" value="NZ_FOZP01000001.1"/>
</dbReference>
<accession>A0A1I6NP77</accession>
<dbReference type="STRING" id="593133.SAMN04488006_0249"/>
<dbReference type="OrthoDB" id="1120859at2"/>
<evidence type="ECO:0000313" key="3">
    <source>
        <dbReference type="Proteomes" id="UP000199312"/>
    </source>
</evidence>
<dbReference type="Proteomes" id="UP000199312">
    <property type="component" value="Unassembled WGS sequence"/>
</dbReference>
<dbReference type="InterPro" id="IPR011008">
    <property type="entry name" value="Dimeric_a/b-barrel"/>
</dbReference>
<dbReference type="PROSITE" id="PS51725">
    <property type="entry name" value="ABM"/>
    <property type="match status" value="1"/>
</dbReference>
<dbReference type="InterPro" id="IPR007138">
    <property type="entry name" value="ABM_dom"/>
</dbReference>
<dbReference type="Pfam" id="PF03992">
    <property type="entry name" value="ABM"/>
    <property type="match status" value="1"/>
</dbReference>
<dbReference type="AlphaFoldDB" id="A0A1I6NP77"/>
<keyword evidence="3" id="KW-1185">Reference proteome</keyword>
<proteinExistence type="predicted"/>
<name>A0A1I6NP77_9FLAO</name>